<dbReference type="PRINTS" id="PR01438">
    <property type="entry name" value="UNVRSLSTRESS"/>
</dbReference>
<evidence type="ECO:0000313" key="2">
    <source>
        <dbReference type="EMBL" id="KAL2914183.1"/>
    </source>
</evidence>
<dbReference type="EMBL" id="JADGIZ020000036">
    <property type="protein sequence ID" value="KAL2914183.1"/>
    <property type="molecule type" value="Genomic_DNA"/>
</dbReference>
<dbReference type="InterPro" id="IPR006016">
    <property type="entry name" value="UspA"/>
</dbReference>
<gene>
    <name evidence="2" type="ORF">HK105_206274</name>
</gene>
<organism evidence="2 3">
    <name type="scientific">Polyrhizophydium stewartii</name>
    <dbReference type="NCBI Taxonomy" id="2732419"/>
    <lineage>
        <taxon>Eukaryota</taxon>
        <taxon>Fungi</taxon>
        <taxon>Fungi incertae sedis</taxon>
        <taxon>Chytridiomycota</taxon>
        <taxon>Chytridiomycota incertae sedis</taxon>
        <taxon>Chytridiomycetes</taxon>
        <taxon>Rhizophydiales</taxon>
        <taxon>Rhizophydiales incertae sedis</taxon>
        <taxon>Polyrhizophydium</taxon>
    </lineage>
</organism>
<feature type="domain" description="UspA" evidence="1">
    <location>
        <begin position="33"/>
        <end position="183"/>
    </location>
</feature>
<dbReference type="PANTHER" id="PTHR31964">
    <property type="entry name" value="ADENINE NUCLEOTIDE ALPHA HYDROLASES-LIKE SUPERFAMILY PROTEIN"/>
    <property type="match status" value="1"/>
</dbReference>
<dbReference type="Pfam" id="PF00582">
    <property type="entry name" value="Usp"/>
    <property type="match status" value="1"/>
</dbReference>
<dbReference type="Proteomes" id="UP001527925">
    <property type="component" value="Unassembled WGS sequence"/>
</dbReference>
<comment type="caution">
    <text evidence="2">The sequence shown here is derived from an EMBL/GenBank/DDBJ whole genome shotgun (WGS) entry which is preliminary data.</text>
</comment>
<evidence type="ECO:0000259" key="1">
    <source>
        <dbReference type="Pfam" id="PF00582"/>
    </source>
</evidence>
<name>A0ABR4N3R5_9FUNG</name>
<dbReference type="SUPFAM" id="SSF52402">
    <property type="entry name" value="Adenine nucleotide alpha hydrolases-like"/>
    <property type="match status" value="1"/>
</dbReference>
<keyword evidence="3" id="KW-1185">Reference proteome</keyword>
<dbReference type="Gene3D" id="3.40.50.620">
    <property type="entry name" value="HUPs"/>
    <property type="match status" value="1"/>
</dbReference>
<proteinExistence type="predicted"/>
<dbReference type="InterPro" id="IPR014729">
    <property type="entry name" value="Rossmann-like_a/b/a_fold"/>
</dbReference>
<dbReference type="CDD" id="cd23659">
    <property type="entry name" value="USP_At3g01520-like"/>
    <property type="match status" value="1"/>
</dbReference>
<protein>
    <recommendedName>
        <fullName evidence="1">UspA domain-containing protein</fullName>
    </recommendedName>
</protein>
<reference evidence="2 3" key="1">
    <citation type="submission" date="2023-09" db="EMBL/GenBank/DDBJ databases">
        <title>Pangenome analysis of Batrachochytrium dendrobatidis and related Chytrids.</title>
        <authorList>
            <person name="Yacoub M.N."/>
            <person name="Stajich J.E."/>
            <person name="James T.Y."/>
        </authorList>
    </citation>
    <scope>NUCLEOTIDE SEQUENCE [LARGE SCALE GENOMIC DNA]</scope>
    <source>
        <strain evidence="2 3">JEL0888</strain>
    </source>
</reference>
<dbReference type="InterPro" id="IPR006015">
    <property type="entry name" value="Universal_stress_UspA"/>
</dbReference>
<sequence>MTNEAAPEITPVPHEPKTIHEEVHMHDHFEPTRIVCIAVDSSKNSEYAVSWAVKNVLKAETDQVVLLNVRPYVYVPLYASHYLAEYPTFNSSDAFAQLEEANKQASHELLIQVAKTLQNHGIHTRAIALRGDAREELLFKIEDVKADLVIMGSRGLGAVRRAFIGSVSDYLVHNTKIPTIVTRMPEV</sequence>
<accession>A0ABR4N3R5</accession>
<evidence type="ECO:0000313" key="3">
    <source>
        <dbReference type="Proteomes" id="UP001527925"/>
    </source>
</evidence>
<dbReference type="PANTHER" id="PTHR31964:SF113">
    <property type="entry name" value="USPA DOMAIN-CONTAINING PROTEIN"/>
    <property type="match status" value="1"/>
</dbReference>